<sequence>MIDELGLKNGAIRADIAVLNGSLIGYEIKTDRDNLSRLIPQVGVYSEIFDKAYIITGKRHLNKILEKVPKWWGIYLIEQEDKGLYNFNCLRKSEVNDRKNAYSMAQLLWKEEVIKILEDYFDCEPKQSWTRDKLYTLLAEKCDINTLGNITLGILKNRQGWRINRQLPL</sequence>
<dbReference type="InterPro" id="IPR047729">
    <property type="entry name" value="Sce7726-like"/>
</dbReference>
<evidence type="ECO:0000313" key="2">
    <source>
        <dbReference type="Proteomes" id="UP000597338"/>
    </source>
</evidence>
<organism evidence="1 2">
    <name type="scientific">Parapedobacter defluvii</name>
    <dbReference type="NCBI Taxonomy" id="2045106"/>
    <lineage>
        <taxon>Bacteria</taxon>
        <taxon>Pseudomonadati</taxon>
        <taxon>Bacteroidota</taxon>
        <taxon>Sphingobacteriia</taxon>
        <taxon>Sphingobacteriales</taxon>
        <taxon>Sphingobacteriaceae</taxon>
        <taxon>Parapedobacter</taxon>
    </lineage>
</organism>
<evidence type="ECO:0000313" key="1">
    <source>
        <dbReference type="EMBL" id="GGC42392.1"/>
    </source>
</evidence>
<protein>
    <recommendedName>
        <fullName evidence="3">Sce7726 family protein</fullName>
    </recommendedName>
</protein>
<proteinExistence type="predicted"/>
<gene>
    <name evidence="1" type="ORF">GCM10011386_38250</name>
</gene>
<reference evidence="2" key="1">
    <citation type="journal article" date="2019" name="Int. J. Syst. Evol. Microbiol.">
        <title>The Global Catalogue of Microorganisms (GCM) 10K type strain sequencing project: providing services to taxonomists for standard genome sequencing and annotation.</title>
        <authorList>
            <consortium name="The Broad Institute Genomics Platform"/>
            <consortium name="The Broad Institute Genome Sequencing Center for Infectious Disease"/>
            <person name="Wu L."/>
            <person name="Ma J."/>
        </authorList>
    </citation>
    <scope>NUCLEOTIDE SEQUENCE [LARGE SCALE GENOMIC DNA]</scope>
    <source>
        <strain evidence="2">CGMCC 1.15342</strain>
    </source>
</reference>
<evidence type="ECO:0008006" key="3">
    <source>
        <dbReference type="Google" id="ProtNLM"/>
    </source>
</evidence>
<dbReference type="Proteomes" id="UP000597338">
    <property type="component" value="Unassembled WGS sequence"/>
</dbReference>
<dbReference type="NCBIfam" id="NF033832">
    <property type="entry name" value="sce7726_fam"/>
    <property type="match status" value="1"/>
</dbReference>
<accession>A0ABQ1MPV0</accession>
<dbReference type="EMBL" id="BMIK01000018">
    <property type="protein sequence ID" value="GGC42392.1"/>
    <property type="molecule type" value="Genomic_DNA"/>
</dbReference>
<name>A0ABQ1MPV0_9SPHI</name>
<comment type="caution">
    <text evidence="1">The sequence shown here is derived from an EMBL/GenBank/DDBJ whole genome shotgun (WGS) entry which is preliminary data.</text>
</comment>
<keyword evidence="2" id="KW-1185">Reference proteome</keyword>